<protein>
    <submittedName>
        <fullName evidence="1">Uncharacterized protein</fullName>
    </submittedName>
</protein>
<dbReference type="EMBL" id="BLYI01000070">
    <property type="protein sequence ID" value="GFO86628.1"/>
    <property type="molecule type" value="Genomic_DNA"/>
</dbReference>
<organism evidence="1 2">
    <name type="scientific">Anaerostipes butyraticus</name>
    <dbReference type="NCBI Taxonomy" id="645466"/>
    <lineage>
        <taxon>Bacteria</taxon>
        <taxon>Bacillati</taxon>
        <taxon>Bacillota</taxon>
        <taxon>Clostridia</taxon>
        <taxon>Lachnospirales</taxon>
        <taxon>Lachnospiraceae</taxon>
        <taxon>Anaerostipes</taxon>
    </lineage>
</organism>
<proteinExistence type="predicted"/>
<keyword evidence="2" id="KW-1185">Reference proteome</keyword>
<evidence type="ECO:0000313" key="1">
    <source>
        <dbReference type="EMBL" id="GFO86628.1"/>
    </source>
</evidence>
<name>A0A916QDF1_9FIRM</name>
<dbReference type="AlphaFoldDB" id="A0A916QDF1"/>
<dbReference type="RefSeq" id="WP_201312276.1">
    <property type="nucleotide sequence ID" value="NZ_BLYI01000070.1"/>
</dbReference>
<sequence>MRFYPTVIMASMAIGGVVGKKLWDYGNCYVGYKSVYVKQYDKMDVYHIAVKVK</sequence>
<accession>A0A916QDF1</accession>
<evidence type="ECO:0000313" key="2">
    <source>
        <dbReference type="Proteomes" id="UP000613208"/>
    </source>
</evidence>
<comment type="caution">
    <text evidence="1">The sequence shown here is derived from an EMBL/GenBank/DDBJ whole genome shotgun (WGS) entry which is preliminary data.</text>
</comment>
<gene>
    <name evidence="1" type="ORF">ANBU17_29750</name>
</gene>
<reference evidence="1" key="1">
    <citation type="submission" date="2020-06" db="EMBL/GenBank/DDBJ databases">
        <title>Characterization of fructooligosaccharide metabolism and fructooligosaccharide-degrading enzymes in human commensal butyrate producers.</title>
        <authorList>
            <person name="Tanno H."/>
            <person name="Fujii T."/>
            <person name="Hirano K."/>
            <person name="Maeno S."/>
            <person name="Tonozuka T."/>
            <person name="Sakamoto M."/>
            <person name="Ohkuma M."/>
            <person name="Tochio T."/>
            <person name="Endo A."/>
        </authorList>
    </citation>
    <scope>NUCLEOTIDE SEQUENCE</scope>
    <source>
        <strain evidence="1">JCM 17466</strain>
    </source>
</reference>
<dbReference type="Proteomes" id="UP000613208">
    <property type="component" value="Unassembled WGS sequence"/>
</dbReference>